<dbReference type="Pfam" id="PF16657">
    <property type="entry name" value="Malt_amylase_C"/>
    <property type="match status" value="1"/>
</dbReference>
<evidence type="ECO:0000259" key="5">
    <source>
        <dbReference type="SMART" id="SM00642"/>
    </source>
</evidence>
<evidence type="ECO:0000313" key="6">
    <source>
        <dbReference type="EMBL" id="GHA65025.1"/>
    </source>
</evidence>
<protein>
    <submittedName>
        <fullName evidence="6">Alpha-glucosidase</fullName>
    </submittedName>
</protein>
<dbReference type="InterPro" id="IPR045857">
    <property type="entry name" value="O16G_dom_2"/>
</dbReference>
<dbReference type="InterPro" id="IPR032091">
    <property type="entry name" value="Malt_amylase-like_C"/>
</dbReference>
<keyword evidence="3" id="KW-0326">Glycosidase</keyword>
<evidence type="ECO:0000256" key="2">
    <source>
        <dbReference type="ARBA" id="ARBA00022801"/>
    </source>
</evidence>
<dbReference type="Gene3D" id="3.20.20.80">
    <property type="entry name" value="Glycosidases"/>
    <property type="match status" value="1"/>
</dbReference>
<dbReference type="Pfam" id="PF00128">
    <property type="entry name" value="Alpha-amylase"/>
    <property type="match status" value="1"/>
</dbReference>
<feature type="domain" description="Glycosyl hydrolase family 13 catalytic" evidence="5">
    <location>
        <begin position="24"/>
        <end position="411"/>
    </location>
</feature>
<keyword evidence="7" id="KW-1185">Reference proteome</keyword>
<dbReference type="InterPro" id="IPR006047">
    <property type="entry name" value="GH13_cat_dom"/>
</dbReference>
<dbReference type="CDD" id="cd11330">
    <property type="entry name" value="AmyAc_OligoGlu"/>
    <property type="match status" value="1"/>
</dbReference>
<comment type="similarity">
    <text evidence="1">Belongs to the glycosyl hydrolase 13 family.</text>
</comment>
<dbReference type="InterPro" id="IPR013780">
    <property type="entry name" value="Glyco_hydro_b"/>
</dbReference>
<evidence type="ECO:0000256" key="3">
    <source>
        <dbReference type="ARBA" id="ARBA00023295"/>
    </source>
</evidence>
<reference evidence="6" key="2">
    <citation type="submission" date="2020-09" db="EMBL/GenBank/DDBJ databases">
        <authorList>
            <person name="Sun Q."/>
            <person name="Kim S."/>
        </authorList>
    </citation>
    <scope>NUCLEOTIDE SEQUENCE</scope>
    <source>
        <strain evidence="6">KCTC 32501</strain>
    </source>
</reference>
<dbReference type="Gene3D" id="2.60.40.1180">
    <property type="entry name" value="Golgi alpha-mannosidase II"/>
    <property type="match status" value="1"/>
</dbReference>
<dbReference type="AlphaFoldDB" id="A0A8J3CJI1"/>
<dbReference type="FunFam" id="3.90.400.10:FF:000002">
    <property type="entry name" value="Sucrose isomerase"/>
    <property type="match status" value="1"/>
</dbReference>
<proteinExistence type="inferred from homology"/>
<dbReference type="InterPro" id="IPR017853">
    <property type="entry name" value="GH"/>
</dbReference>
<evidence type="ECO:0000256" key="4">
    <source>
        <dbReference type="SAM" id="MobiDB-lite"/>
    </source>
</evidence>
<dbReference type="EMBL" id="BMZG01000001">
    <property type="protein sequence ID" value="GHA65025.1"/>
    <property type="molecule type" value="Genomic_DNA"/>
</dbReference>
<dbReference type="SUPFAM" id="SSF51445">
    <property type="entry name" value="(Trans)glycosidases"/>
    <property type="match status" value="1"/>
</dbReference>
<dbReference type="PANTHER" id="PTHR10357:SF179">
    <property type="entry name" value="NEUTRAL AND BASIC AMINO ACID TRANSPORT PROTEIN RBAT"/>
    <property type="match status" value="1"/>
</dbReference>
<dbReference type="PANTHER" id="PTHR10357">
    <property type="entry name" value="ALPHA-AMYLASE FAMILY MEMBER"/>
    <property type="match status" value="1"/>
</dbReference>
<dbReference type="Proteomes" id="UP000614287">
    <property type="component" value="Unassembled WGS sequence"/>
</dbReference>
<dbReference type="SMART" id="SM00642">
    <property type="entry name" value="Aamy"/>
    <property type="match status" value="1"/>
</dbReference>
<keyword evidence="2" id="KW-0378">Hydrolase</keyword>
<dbReference type="GO" id="GO:0009313">
    <property type="term" value="P:oligosaccharide catabolic process"/>
    <property type="evidence" value="ECO:0007669"/>
    <property type="project" value="TreeGrafter"/>
</dbReference>
<evidence type="ECO:0000256" key="1">
    <source>
        <dbReference type="ARBA" id="ARBA00008061"/>
    </source>
</evidence>
<organism evidence="6 7">
    <name type="scientific">Formosimonas limnophila</name>
    <dbReference type="NCBI Taxonomy" id="1384487"/>
    <lineage>
        <taxon>Bacteria</taxon>
        <taxon>Pseudomonadati</taxon>
        <taxon>Pseudomonadota</taxon>
        <taxon>Betaproteobacteria</taxon>
        <taxon>Burkholderiales</taxon>
        <taxon>Burkholderiaceae</taxon>
        <taxon>Formosimonas</taxon>
    </lineage>
</organism>
<gene>
    <name evidence="6" type="ORF">GCM10009007_01850</name>
</gene>
<reference evidence="6" key="1">
    <citation type="journal article" date="2014" name="Int. J. Syst. Evol. Microbiol.">
        <title>Complete genome sequence of Corynebacterium casei LMG S-19264T (=DSM 44701T), isolated from a smear-ripened cheese.</title>
        <authorList>
            <consortium name="US DOE Joint Genome Institute (JGI-PGF)"/>
            <person name="Walter F."/>
            <person name="Albersmeier A."/>
            <person name="Kalinowski J."/>
            <person name="Ruckert C."/>
        </authorList>
    </citation>
    <scope>NUCLEOTIDE SEQUENCE</scope>
    <source>
        <strain evidence="6">KCTC 32501</strain>
    </source>
</reference>
<name>A0A8J3CJI1_9BURK</name>
<dbReference type="RefSeq" id="WP_189490408.1">
    <property type="nucleotide sequence ID" value="NZ_BMZG01000001.1"/>
</dbReference>
<dbReference type="GO" id="GO:0004556">
    <property type="term" value="F:alpha-amylase activity"/>
    <property type="evidence" value="ECO:0007669"/>
    <property type="project" value="TreeGrafter"/>
</dbReference>
<feature type="region of interest" description="Disordered" evidence="4">
    <location>
        <begin position="220"/>
        <end position="239"/>
    </location>
</feature>
<accession>A0A8J3CJI1</accession>
<dbReference type="SUPFAM" id="SSF51011">
    <property type="entry name" value="Glycosyl hydrolase domain"/>
    <property type="match status" value="1"/>
</dbReference>
<comment type="caution">
    <text evidence="6">The sequence shown here is derived from an EMBL/GenBank/DDBJ whole genome shotgun (WGS) entry which is preliminary data.</text>
</comment>
<sequence length="548" mass="61525">MTQFLQHSNNANDPDWWRGAVIYQIYPRSYQDSNGDGIGDLQGIVARLPYIADLGVDAIWLSPFFKSPMKDFGYDVSDYCDVDPMFGTVNDFKILLEKAHDSGLRVVIDQVLSHTSDVHPWFAESRQNKTNPKADWYVWADAKDDGTPPNNWLSIFGGSAWQWDTGREQYYLHNFLTSQPDLNFHNADMQAALFDAMKFWLDLGVDGFRLDTANFYVHDKQLRNNPPKGRPVTDDGSAPSSNPYAWQYHVHDKSQPENVVFVQKLRTFLNQYPGIMTVGELGADDSVGAMIEYTEGGDKLNMTYTFKLLGTDNSATFIHDAIHEFESRAKDGCWPSWPLSNHDVARLASRWCAGDEALKTYAAMQLSMRGSPCVYQGDELGLPEAELTFEELQDPYGITMWPAFKGRDGCRTPMPWEMSALNAAFSTAKPWLPVASTHGELAVDQQSGADSLLNHYRTCLQQRKLLLPLIKGSMDVLDAHKQVFAFVRSFEGASLLCVFNLSDTPATYHLPNGVAVKELADFPQSNLTLVAGQKDLDLAPWQSVVAWV</sequence>
<evidence type="ECO:0000313" key="7">
    <source>
        <dbReference type="Proteomes" id="UP000614287"/>
    </source>
</evidence>
<dbReference type="Gene3D" id="3.90.400.10">
    <property type="entry name" value="Oligo-1,6-glucosidase, Domain 2"/>
    <property type="match status" value="1"/>
</dbReference>